<organism evidence="1 2">
    <name type="scientific">Platanthera zijinensis</name>
    <dbReference type="NCBI Taxonomy" id="2320716"/>
    <lineage>
        <taxon>Eukaryota</taxon>
        <taxon>Viridiplantae</taxon>
        <taxon>Streptophyta</taxon>
        <taxon>Embryophyta</taxon>
        <taxon>Tracheophyta</taxon>
        <taxon>Spermatophyta</taxon>
        <taxon>Magnoliopsida</taxon>
        <taxon>Liliopsida</taxon>
        <taxon>Asparagales</taxon>
        <taxon>Orchidaceae</taxon>
        <taxon>Orchidoideae</taxon>
        <taxon>Orchideae</taxon>
        <taxon>Orchidinae</taxon>
        <taxon>Platanthera</taxon>
    </lineage>
</organism>
<dbReference type="Proteomes" id="UP001418222">
    <property type="component" value="Unassembled WGS sequence"/>
</dbReference>
<accession>A0AAP0BDU4</accession>
<sequence>MTLIYPHHDVRMIGDRFQAAHQYDYLPEQAPANKHGKRACLLPDNSKNINFVISWKGRPSLPLPITVPNRLLLDLVHTYLVGDLIRLSASVTRSSTIFSKLGSISSLDGCCRLALEMTPPSLALGMAFWSRQSSSAIVVWASRNFDKVETFTGTLSLAALPSCNLAKPRPVGLSTILPCQFARCSALSPLDFSCGFCGRTRVQSSNPSCWL</sequence>
<comment type="caution">
    <text evidence="1">The sequence shown here is derived from an EMBL/GenBank/DDBJ whole genome shotgun (WGS) entry which is preliminary data.</text>
</comment>
<dbReference type="EMBL" id="JBBWWQ010000011">
    <property type="protein sequence ID" value="KAK8936299.1"/>
    <property type="molecule type" value="Genomic_DNA"/>
</dbReference>
<evidence type="ECO:0000313" key="1">
    <source>
        <dbReference type="EMBL" id="KAK8936299.1"/>
    </source>
</evidence>
<name>A0AAP0BDU4_9ASPA</name>
<dbReference type="AlphaFoldDB" id="A0AAP0BDU4"/>
<keyword evidence="2" id="KW-1185">Reference proteome</keyword>
<gene>
    <name evidence="1" type="ORF">KSP39_PZI014171</name>
</gene>
<reference evidence="1 2" key="1">
    <citation type="journal article" date="2022" name="Nat. Plants">
        <title>Genomes of leafy and leafless Platanthera orchids illuminate the evolution of mycoheterotrophy.</title>
        <authorList>
            <person name="Li M.H."/>
            <person name="Liu K.W."/>
            <person name="Li Z."/>
            <person name="Lu H.C."/>
            <person name="Ye Q.L."/>
            <person name="Zhang D."/>
            <person name="Wang J.Y."/>
            <person name="Li Y.F."/>
            <person name="Zhong Z.M."/>
            <person name="Liu X."/>
            <person name="Yu X."/>
            <person name="Liu D.K."/>
            <person name="Tu X.D."/>
            <person name="Liu B."/>
            <person name="Hao Y."/>
            <person name="Liao X.Y."/>
            <person name="Jiang Y.T."/>
            <person name="Sun W.H."/>
            <person name="Chen J."/>
            <person name="Chen Y.Q."/>
            <person name="Ai Y."/>
            <person name="Zhai J.W."/>
            <person name="Wu S.S."/>
            <person name="Zhou Z."/>
            <person name="Hsiao Y.Y."/>
            <person name="Wu W.L."/>
            <person name="Chen Y.Y."/>
            <person name="Lin Y.F."/>
            <person name="Hsu J.L."/>
            <person name="Li C.Y."/>
            <person name="Wang Z.W."/>
            <person name="Zhao X."/>
            <person name="Zhong W.Y."/>
            <person name="Ma X.K."/>
            <person name="Ma L."/>
            <person name="Huang J."/>
            <person name="Chen G.Z."/>
            <person name="Huang M.Z."/>
            <person name="Huang L."/>
            <person name="Peng D.H."/>
            <person name="Luo Y.B."/>
            <person name="Zou S.Q."/>
            <person name="Chen S.P."/>
            <person name="Lan S."/>
            <person name="Tsai W.C."/>
            <person name="Van de Peer Y."/>
            <person name="Liu Z.J."/>
        </authorList>
    </citation>
    <scope>NUCLEOTIDE SEQUENCE [LARGE SCALE GENOMIC DNA]</scope>
    <source>
        <strain evidence="1">Lor287</strain>
    </source>
</reference>
<protein>
    <submittedName>
        <fullName evidence="1">Uncharacterized protein</fullName>
    </submittedName>
</protein>
<proteinExistence type="predicted"/>
<evidence type="ECO:0000313" key="2">
    <source>
        <dbReference type="Proteomes" id="UP001418222"/>
    </source>
</evidence>